<feature type="chain" id="PRO_5007599272" evidence="1">
    <location>
        <begin position="19"/>
        <end position="81"/>
    </location>
</feature>
<sequence length="81" mass="8887">MKLSTLVPLCLALAGSFSLLPRPRKSAGRERCPARMRKLIKVRGAPSPPHDEPRKRGCGAEKEGFEFCPAEKGARRTTLAE</sequence>
<name>A0A154P4W8_DUFNO</name>
<organism evidence="2 3">
    <name type="scientific">Dufourea novaeangliae</name>
    <name type="common">Sweat bee</name>
    <dbReference type="NCBI Taxonomy" id="178035"/>
    <lineage>
        <taxon>Eukaryota</taxon>
        <taxon>Metazoa</taxon>
        <taxon>Ecdysozoa</taxon>
        <taxon>Arthropoda</taxon>
        <taxon>Hexapoda</taxon>
        <taxon>Insecta</taxon>
        <taxon>Pterygota</taxon>
        <taxon>Neoptera</taxon>
        <taxon>Endopterygota</taxon>
        <taxon>Hymenoptera</taxon>
        <taxon>Apocrita</taxon>
        <taxon>Aculeata</taxon>
        <taxon>Apoidea</taxon>
        <taxon>Anthophila</taxon>
        <taxon>Halictidae</taxon>
        <taxon>Rophitinae</taxon>
        <taxon>Dufourea</taxon>
    </lineage>
</organism>
<dbReference type="Proteomes" id="UP000076502">
    <property type="component" value="Unassembled WGS sequence"/>
</dbReference>
<dbReference type="EMBL" id="KQ434819">
    <property type="protein sequence ID" value="KZC06927.1"/>
    <property type="molecule type" value="Genomic_DNA"/>
</dbReference>
<keyword evidence="3" id="KW-1185">Reference proteome</keyword>
<evidence type="ECO:0000313" key="2">
    <source>
        <dbReference type="EMBL" id="KZC06927.1"/>
    </source>
</evidence>
<keyword evidence="1" id="KW-0732">Signal</keyword>
<evidence type="ECO:0000313" key="3">
    <source>
        <dbReference type="Proteomes" id="UP000076502"/>
    </source>
</evidence>
<gene>
    <name evidence="2" type="ORF">WN55_08162</name>
</gene>
<dbReference type="AlphaFoldDB" id="A0A154P4W8"/>
<reference evidence="2 3" key="1">
    <citation type="submission" date="2015-07" db="EMBL/GenBank/DDBJ databases">
        <title>The genome of Dufourea novaeangliae.</title>
        <authorList>
            <person name="Pan H."/>
            <person name="Kapheim K."/>
        </authorList>
    </citation>
    <scope>NUCLEOTIDE SEQUENCE [LARGE SCALE GENOMIC DNA]</scope>
    <source>
        <strain evidence="2">0120121106</strain>
        <tissue evidence="2">Whole body</tissue>
    </source>
</reference>
<accession>A0A154P4W8</accession>
<feature type="signal peptide" evidence="1">
    <location>
        <begin position="1"/>
        <end position="18"/>
    </location>
</feature>
<protein>
    <submittedName>
        <fullName evidence="2">Uncharacterized protein</fullName>
    </submittedName>
</protein>
<proteinExistence type="predicted"/>
<evidence type="ECO:0000256" key="1">
    <source>
        <dbReference type="SAM" id="SignalP"/>
    </source>
</evidence>